<name>A0ACD1H9Z6_9EURO</name>
<keyword evidence="2" id="KW-1185">Reference proteome</keyword>
<proteinExistence type="predicted"/>
<reference evidence="1" key="1">
    <citation type="submission" date="2018-02" db="EMBL/GenBank/DDBJ databases">
        <title>The genomes of Aspergillus section Nigri reveals drivers in fungal speciation.</title>
        <authorList>
            <consortium name="DOE Joint Genome Institute"/>
            <person name="Vesth T.C."/>
            <person name="Nybo J."/>
            <person name="Theobald S."/>
            <person name="Brandl J."/>
            <person name="Frisvad J.C."/>
            <person name="Nielsen K.F."/>
            <person name="Lyhne E.K."/>
            <person name="Kogle M.E."/>
            <person name="Kuo A."/>
            <person name="Riley R."/>
            <person name="Clum A."/>
            <person name="Nolan M."/>
            <person name="Lipzen A."/>
            <person name="Salamov A."/>
            <person name="Henrissat B."/>
            <person name="Wiebenga A."/>
            <person name="De vries R.P."/>
            <person name="Grigoriev I.V."/>
            <person name="Mortensen U.H."/>
            <person name="Andersen M.R."/>
            <person name="Baker S.E."/>
        </authorList>
    </citation>
    <scope>NUCLEOTIDE SEQUENCE</scope>
    <source>
        <strain evidence="1">CBS 121060</strain>
    </source>
</reference>
<evidence type="ECO:0000313" key="1">
    <source>
        <dbReference type="EMBL" id="RAH70397.1"/>
    </source>
</evidence>
<gene>
    <name evidence="1" type="ORF">BO66DRAFT_438397</name>
</gene>
<protein>
    <submittedName>
        <fullName evidence="1">Uncharacterized protein</fullName>
    </submittedName>
</protein>
<evidence type="ECO:0000313" key="2">
    <source>
        <dbReference type="Proteomes" id="UP000249661"/>
    </source>
</evidence>
<organism evidence="1 2">
    <name type="scientific">Aspergillus aculeatinus CBS 121060</name>
    <dbReference type="NCBI Taxonomy" id="1448322"/>
    <lineage>
        <taxon>Eukaryota</taxon>
        <taxon>Fungi</taxon>
        <taxon>Dikarya</taxon>
        <taxon>Ascomycota</taxon>
        <taxon>Pezizomycotina</taxon>
        <taxon>Eurotiomycetes</taxon>
        <taxon>Eurotiomycetidae</taxon>
        <taxon>Eurotiales</taxon>
        <taxon>Aspergillaceae</taxon>
        <taxon>Aspergillus</taxon>
        <taxon>Aspergillus subgen. Circumdati</taxon>
    </lineage>
</organism>
<dbReference type="EMBL" id="KZ824955">
    <property type="protein sequence ID" value="RAH70397.1"/>
    <property type="molecule type" value="Genomic_DNA"/>
</dbReference>
<dbReference type="Proteomes" id="UP000249661">
    <property type="component" value="Unassembled WGS sequence"/>
</dbReference>
<sequence length="104" mass="12117">MLYQFNDLYVAPYVWTKGIDGGTIDSKSGIIPTDRVPDTTKLENALRPTETVTLRRKSWKYANRDEFESCMTKQDHILRTLTMHPYFRTHATESLWISCSTQVK</sequence>
<accession>A0ACD1H9Z6</accession>